<accession>A0AAV9TCV3</accession>
<reference evidence="1 2" key="1">
    <citation type="submission" date="2023-04" db="EMBL/GenBank/DDBJ databases">
        <title>Colletotrichum tabacum stain YC1 causing leaf anthracnose on Nicotiana tabacum(L.) cv.</title>
        <authorList>
            <person name="Ji Z."/>
            <person name="Wang M."/>
            <person name="Zhang J."/>
            <person name="Wang N."/>
            <person name="Zhou Z."/>
        </authorList>
    </citation>
    <scope>NUCLEOTIDE SEQUENCE [LARGE SCALE GENOMIC DNA]</scope>
    <source>
        <strain evidence="1 2">YC1</strain>
    </source>
</reference>
<keyword evidence="2" id="KW-1185">Reference proteome</keyword>
<proteinExistence type="predicted"/>
<evidence type="ECO:0000313" key="2">
    <source>
        <dbReference type="Proteomes" id="UP001327957"/>
    </source>
</evidence>
<dbReference type="EMBL" id="JASAOK010000033">
    <property type="protein sequence ID" value="KAK6218475.1"/>
    <property type="molecule type" value="Genomic_DNA"/>
</dbReference>
<dbReference type="AlphaFoldDB" id="A0AAV9TCV3"/>
<dbReference type="Proteomes" id="UP001327957">
    <property type="component" value="Unassembled WGS sequence"/>
</dbReference>
<gene>
    <name evidence="1" type="ORF">QIS74_06355</name>
</gene>
<protein>
    <submittedName>
        <fullName evidence="1">Uncharacterized protein</fullName>
    </submittedName>
</protein>
<evidence type="ECO:0000313" key="1">
    <source>
        <dbReference type="EMBL" id="KAK6218475.1"/>
    </source>
</evidence>
<comment type="caution">
    <text evidence="1">The sequence shown here is derived from an EMBL/GenBank/DDBJ whole genome shotgun (WGS) entry which is preliminary data.</text>
</comment>
<name>A0AAV9TCV3_9PEZI</name>
<organism evidence="1 2">
    <name type="scientific">Colletotrichum tabaci</name>
    <dbReference type="NCBI Taxonomy" id="1209068"/>
    <lineage>
        <taxon>Eukaryota</taxon>
        <taxon>Fungi</taxon>
        <taxon>Dikarya</taxon>
        <taxon>Ascomycota</taxon>
        <taxon>Pezizomycotina</taxon>
        <taxon>Sordariomycetes</taxon>
        <taxon>Hypocreomycetidae</taxon>
        <taxon>Glomerellales</taxon>
        <taxon>Glomerellaceae</taxon>
        <taxon>Colletotrichum</taxon>
        <taxon>Colletotrichum destructivum species complex</taxon>
    </lineage>
</organism>
<sequence length="335" mass="38099">MDSNFALLMMYMHPASGSLYGLDGTMVLDGTCNSALKKPMPTRSLLPTKPGKTGPGSMSHDIFLNIVDMLVEIAQEEAKPSKFWVVYSPNKEGSVALRGRDNSFHSDKAKWSIFQKQRLFTIRLPLQICSKTRSIVHQKFLRFKAFETYSQDLADVWILPKVDYFCLPLSNININLAEALSNYHANAALQQSHCSHYILYQIQKVQLNCPHQLSPASTGFVSSLVALPRLTEITILYTESYGLHRMYDFKPFQAGVIDIPDKLTSLVMLREEHGCNFEAFWAPFKAKGVRLLARLNPSSDIVLEVVSTREGARMQWLPHVLDGDMIEEHYWRLRL</sequence>